<evidence type="ECO:0000256" key="9">
    <source>
        <dbReference type="ARBA" id="ARBA00023012"/>
    </source>
</evidence>
<dbReference type="SUPFAM" id="SSF158472">
    <property type="entry name" value="HAMP domain-like"/>
    <property type="match status" value="1"/>
</dbReference>
<evidence type="ECO:0000259" key="13">
    <source>
        <dbReference type="PROSITE" id="PS50109"/>
    </source>
</evidence>
<evidence type="ECO:0000256" key="3">
    <source>
        <dbReference type="ARBA" id="ARBA00012438"/>
    </source>
</evidence>
<dbReference type="GO" id="GO:0005886">
    <property type="term" value="C:plasma membrane"/>
    <property type="evidence" value="ECO:0007669"/>
    <property type="project" value="UniProtKB-SubCell"/>
</dbReference>
<dbReference type="PROSITE" id="PS50885">
    <property type="entry name" value="HAMP"/>
    <property type="match status" value="1"/>
</dbReference>
<dbReference type="SMART" id="SM00388">
    <property type="entry name" value="HisKA"/>
    <property type="match status" value="1"/>
</dbReference>
<evidence type="ECO:0000256" key="11">
    <source>
        <dbReference type="SAM" id="MobiDB-lite"/>
    </source>
</evidence>
<dbReference type="CDD" id="cd00082">
    <property type="entry name" value="HisKA"/>
    <property type="match status" value="1"/>
</dbReference>
<evidence type="ECO:0000256" key="5">
    <source>
        <dbReference type="ARBA" id="ARBA00022679"/>
    </source>
</evidence>
<dbReference type="Proteomes" id="UP000324351">
    <property type="component" value="Unassembled WGS sequence"/>
</dbReference>
<dbReference type="PANTHER" id="PTHR45436">
    <property type="entry name" value="SENSOR HISTIDINE KINASE YKOH"/>
    <property type="match status" value="1"/>
</dbReference>
<evidence type="ECO:0000313" key="16">
    <source>
        <dbReference type="Proteomes" id="UP000324351"/>
    </source>
</evidence>
<evidence type="ECO:0000256" key="12">
    <source>
        <dbReference type="SAM" id="Phobius"/>
    </source>
</evidence>
<feature type="transmembrane region" description="Helical" evidence="12">
    <location>
        <begin position="20"/>
        <end position="39"/>
    </location>
</feature>
<comment type="catalytic activity">
    <reaction evidence="1">
        <text>ATP + protein L-histidine = ADP + protein N-phospho-L-histidine.</text>
        <dbReference type="EC" id="2.7.13.3"/>
    </reaction>
</comment>
<keyword evidence="8 12" id="KW-1133">Transmembrane helix</keyword>
<dbReference type="InterPro" id="IPR004358">
    <property type="entry name" value="Sig_transdc_His_kin-like_C"/>
</dbReference>
<keyword evidence="10 12" id="KW-0472">Membrane</keyword>
<feature type="domain" description="HAMP" evidence="14">
    <location>
        <begin position="126"/>
        <end position="179"/>
    </location>
</feature>
<keyword evidence="6 12" id="KW-0812">Transmembrane</keyword>
<dbReference type="CDD" id="cd00075">
    <property type="entry name" value="HATPase"/>
    <property type="match status" value="1"/>
</dbReference>
<dbReference type="InterPro" id="IPR003594">
    <property type="entry name" value="HATPase_dom"/>
</dbReference>
<dbReference type="Pfam" id="PF02518">
    <property type="entry name" value="HATPase_c"/>
    <property type="match status" value="1"/>
</dbReference>
<dbReference type="InterPro" id="IPR036890">
    <property type="entry name" value="HATPase_C_sf"/>
</dbReference>
<proteinExistence type="predicted"/>
<dbReference type="InterPro" id="IPR050428">
    <property type="entry name" value="TCS_sensor_his_kinase"/>
</dbReference>
<evidence type="ECO:0000256" key="2">
    <source>
        <dbReference type="ARBA" id="ARBA00004236"/>
    </source>
</evidence>
<dbReference type="EC" id="2.7.13.3" evidence="3"/>
<dbReference type="InterPro" id="IPR003661">
    <property type="entry name" value="HisK_dim/P_dom"/>
</dbReference>
<reference evidence="15 16" key="2">
    <citation type="submission" date="2019-09" db="EMBL/GenBank/DDBJ databases">
        <authorList>
            <person name="Jin C."/>
        </authorList>
    </citation>
    <scope>NUCLEOTIDE SEQUENCE [LARGE SCALE GENOMIC DNA]</scope>
    <source>
        <strain evidence="15 16">BN140041</strain>
    </source>
</reference>
<dbReference type="EMBL" id="VUJW01000001">
    <property type="protein sequence ID" value="KAA1428769.1"/>
    <property type="molecule type" value="Genomic_DNA"/>
</dbReference>
<dbReference type="Pfam" id="PF00512">
    <property type="entry name" value="HisKA"/>
    <property type="match status" value="1"/>
</dbReference>
<gene>
    <name evidence="15" type="ORF">F0U47_00670</name>
</gene>
<evidence type="ECO:0000256" key="10">
    <source>
        <dbReference type="ARBA" id="ARBA00023136"/>
    </source>
</evidence>
<evidence type="ECO:0000256" key="6">
    <source>
        <dbReference type="ARBA" id="ARBA00022692"/>
    </source>
</evidence>
<feature type="transmembrane region" description="Helical" evidence="12">
    <location>
        <begin position="102"/>
        <end position="125"/>
    </location>
</feature>
<organism evidence="15 16">
    <name type="scientific">Nocardioides antri</name>
    <dbReference type="NCBI Taxonomy" id="2607659"/>
    <lineage>
        <taxon>Bacteria</taxon>
        <taxon>Bacillati</taxon>
        <taxon>Actinomycetota</taxon>
        <taxon>Actinomycetes</taxon>
        <taxon>Propionibacteriales</taxon>
        <taxon>Nocardioidaceae</taxon>
        <taxon>Nocardioides</taxon>
    </lineage>
</organism>
<evidence type="ECO:0000256" key="1">
    <source>
        <dbReference type="ARBA" id="ARBA00000085"/>
    </source>
</evidence>
<keyword evidence="16" id="KW-1185">Reference proteome</keyword>
<dbReference type="Pfam" id="PF00672">
    <property type="entry name" value="HAMP"/>
    <property type="match status" value="1"/>
</dbReference>
<dbReference type="PANTHER" id="PTHR45436:SF5">
    <property type="entry name" value="SENSOR HISTIDINE KINASE TRCS"/>
    <property type="match status" value="1"/>
</dbReference>
<comment type="subcellular location">
    <subcellularLocation>
        <location evidence="2">Cell membrane</location>
    </subcellularLocation>
</comment>
<dbReference type="SMART" id="SM00387">
    <property type="entry name" value="HATPase_c"/>
    <property type="match status" value="1"/>
</dbReference>
<name>A0A5B1M9V1_9ACTN</name>
<dbReference type="AlphaFoldDB" id="A0A5B1M9V1"/>
<dbReference type="SUPFAM" id="SSF47384">
    <property type="entry name" value="Homodimeric domain of signal transducing histidine kinase"/>
    <property type="match status" value="1"/>
</dbReference>
<dbReference type="Gene3D" id="1.10.287.130">
    <property type="match status" value="1"/>
</dbReference>
<keyword evidence="9" id="KW-0902">Two-component regulatory system</keyword>
<accession>A0A5B1M9V1</accession>
<keyword evidence="5" id="KW-0808">Transferase</keyword>
<dbReference type="InterPro" id="IPR036097">
    <property type="entry name" value="HisK_dim/P_sf"/>
</dbReference>
<dbReference type="Gene3D" id="3.30.565.10">
    <property type="entry name" value="Histidine kinase-like ATPase, C-terminal domain"/>
    <property type="match status" value="1"/>
</dbReference>
<evidence type="ECO:0000256" key="4">
    <source>
        <dbReference type="ARBA" id="ARBA00022553"/>
    </source>
</evidence>
<evidence type="ECO:0000259" key="14">
    <source>
        <dbReference type="PROSITE" id="PS50885"/>
    </source>
</evidence>
<protein>
    <recommendedName>
        <fullName evidence="3">histidine kinase</fullName>
        <ecNumber evidence="3">2.7.13.3</ecNumber>
    </recommendedName>
</protein>
<dbReference type="InterPro" id="IPR003660">
    <property type="entry name" value="HAMP_dom"/>
</dbReference>
<sequence length="409" mass="44758">MKVLGRLGRMPLRARLTALYGLAFFLGGGILVAVMYGIVALELDRQPSVAFEATGMSPGTVLQDPPQDPQRESTELEPLDEEVIQRIEAAEQRRRDATLDSFLVQSLIALGVVGLSAGVLGYVVAGRALRPLSHITATARRVAERSLHERIDLDGPADEIKELADTFDDMLARLDRSFSGQHHFVGNASHELRTPLAVTRTLLEVALSDPEASDDLKQVGKTLLETNARSEMLVGKLLTLARSENAVTEWHSADLSVLIENSISACTDEIRERDLNVHQDLHSVEVVGDVDLLEQMVLNLVQNAVRHNHPLGGHLWVSTFDDREHVGFEIRNTGQTVREHDLARMFEPFVRLARERTGSSQGLGLSIVKSVVQSHGGSVTASPREEGGLLIRVQLPHGDVHSARPEVAG</sequence>
<evidence type="ECO:0000256" key="8">
    <source>
        <dbReference type="ARBA" id="ARBA00022989"/>
    </source>
</evidence>
<dbReference type="PROSITE" id="PS50109">
    <property type="entry name" value="HIS_KIN"/>
    <property type="match status" value="1"/>
</dbReference>
<dbReference type="CDD" id="cd06225">
    <property type="entry name" value="HAMP"/>
    <property type="match status" value="1"/>
</dbReference>
<feature type="region of interest" description="Disordered" evidence="11">
    <location>
        <begin position="55"/>
        <end position="76"/>
    </location>
</feature>
<dbReference type="SMART" id="SM00304">
    <property type="entry name" value="HAMP"/>
    <property type="match status" value="1"/>
</dbReference>
<dbReference type="PRINTS" id="PR00344">
    <property type="entry name" value="BCTRLSENSOR"/>
</dbReference>
<reference evidence="15 16" key="1">
    <citation type="submission" date="2019-09" db="EMBL/GenBank/DDBJ databases">
        <title>Nocardioides panacisoli sp. nov., isolated from the soil of a ginseng field.</title>
        <authorList>
            <person name="Cho C."/>
        </authorList>
    </citation>
    <scope>NUCLEOTIDE SEQUENCE [LARGE SCALE GENOMIC DNA]</scope>
    <source>
        <strain evidence="15 16">BN140041</strain>
    </source>
</reference>
<comment type="caution">
    <text evidence="15">The sequence shown here is derived from an EMBL/GenBank/DDBJ whole genome shotgun (WGS) entry which is preliminary data.</text>
</comment>
<dbReference type="GO" id="GO:0000155">
    <property type="term" value="F:phosphorelay sensor kinase activity"/>
    <property type="evidence" value="ECO:0007669"/>
    <property type="project" value="InterPro"/>
</dbReference>
<evidence type="ECO:0000256" key="7">
    <source>
        <dbReference type="ARBA" id="ARBA00022777"/>
    </source>
</evidence>
<dbReference type="Gene3D" id="6.10.340.10">
    <property type="match status" value="1"/>
</dbReference>
<feature type="domain" description="Histidine kinase" evidence="13">
    <location>
        <begin position="187"/>
        <end position="399"/>
    </location>
</feature>
<dbReference type="RefSeq" id="WP_149748392.1">
    <property type="nucleotide sequence ID" value="NZ_VUJW01000001.1"/>
</dbReference>
<dbReference type="SUPFAM" id="SSF55874">
    <property type="entry name" value="ATPase domain of HSP90 chaperone/DNA topoisomerase II/histidine kinase"/>
    <property type="match status" value="1"/>
</dbReference>
<keyword evidence="7 15" id="KW-0418">Kinase</keyword>
<dbReference type="InterPro" id="IPR005467">
    <property type="entry name" value="His_kinase_dom"/>
</dbReference>
<keyword evidence="4" id="KW-0597">Phosphoprotein</keyword>
<evidence type="ECO:0000313" key="15">
    <source>
        <dbReference type="EMBL" id="KAA1428769.1"/>
    </source>
</evidence>